<dbReference type="InterPro" id="IPR050080">
    <property type="entry name" value="RNase_PH"/>
</dbReference>
<keyword evidence="8" id="KW-0539">Nucleus</keyword>
<evidence type="ECO:0000313" key="10">
    <source>
        <dbReference type="EMBL" id="KAJ8977952.1"/>
    </source>
</evidence>
<comment type="subcellular location">
    <subcellularLocation>
        <location evidence="2">Cytoplasm</location>
    </subcellularLocation>
    <subcellularLocation>
        <location evidence="1">Nucleus</location>
    </subcellularLocation>
</comment>
<dbReference type="Pfam" id="PF01138">
    <property type="entry name" value="RNase_PH"/>
    <property type="match status" value="1"/>
</dbReference>
<feature type="domain" description="Exoribonuclease phosphorolytic" evidence="9">
    <location>
        <begin position="49"/>
        <end position="177"/>
    </location>
</feature>
<evidence type="ECO:0000256" key="7">
    <source>
        <dbReference type="ARBA" id="ARBA00022884"/>
    </source>
</evidence>
<keyword evidence="5" id="KW-0698">rRNA processing</keyword>
<evidence type="ECO:0000256" key="5">
    <source>
        <dbReference type="ARBA" id="ARBA00022552"/>
    </source>
</evidence>
<dbReference type="InterPro" id="IPR027408">
    <property type="entry name" value="PNPase/RNase_PH_dom_sf"/>
</dbReference>
<comment type="similarity">
    <text evidence="3">Belongs to the RNase PH family.</text>
</comment>
<dbReference type="Gene3D" id="3.30.230.70">
    <property type="entry name" value="GHMP Kinase, N-terminal domain"/>
    <property type="match status" value="1"/>
</dbReference>
<evidence type="ECO:0000256" key="8">
    <source>
        <dbReference type="ARBA" id="ARBA00023242"/>
    </source>
</evidence>
<evidence type="ECO:0000256" key="4">
    <source>
        <dbReference type="ARBA" id="ARBA00022490"/>
    </source>
</evidence>
<evidence type="ECO:0000256" key="2">
    <source>
        <dbReference type="ARBA" id="ARBA00004496"/>
    </source>
</evidence>
<keyword evidence="4" id="KW-0963">Cytoplasm</keyword>
<proteinExistence type="inferred from homology"/>
<evidence type="ECO:0000256" key="6">
    <source>
        <dbReference type="ARBA" id="ARBA00022835"/>
    </source>
</evidence>
<dbReference type="InterPro" id="IPR001247">
    <property type="entry name" value="ExoRNase_PH_dom1"/>
</dbReference>
<dbReference type="InterPro" id="IPR020568">
    <property type="entry name" value="Ribosomal_Su5_D2-typ_SF"/>
</dbReference>
<keyword evidence="7" id="KW-0694">RNA-binding</keyword>
<dbReference type="PANTHER" id="PTHR11953:SF2">
    <property type="entry name" value="EXOSOME COMPLEX COMPONENT MTR3"/>
    <property type="match status" value="1"/>
</dbReference>
<evidence type="ECO:0000256" key="1">
    <source>
        <dbReference type="ARBA" id="ARBA00004123"/>
    </source>
</evidence>
<reference evidence="10" key="1">
    <citation type="journal article" date="2023" name="Insect Mol. Biol.">
        <title>Genome sequencing provides insights into the evolution of gene families encoding plant cell wall-degrading enzymes in longhorned beetles.</title>
        <authorList>
            <person name="Shin N.R."/>
            <person name="Okamura Y."/>
            <person name="Kirsch R."/>
            <person name="Pauchet Y."/>
        </authorList>
    </citation>
    <scope>NUCLEOTIDE SEQUENCE</scope>
    <source>
        <strain evidence="10">MMC_N1</strain>
    </source>
</reference>
<dbReference type="CDD" id="cd11371">
    <property type="entry name" value="RNase_PH_MTR3"/>
    <property type="match status" value="1"/>
</dbReference>
<gene>
    <name evidence="10" type="ORF">NQ317_008143</name>
</gene>
<keyword evidence="6" id="KW-0271">Exosome</keyword>
<dbReference type="InterPro" id="IPR036345">
    <property type="entry name" value="ExoRNase_PH_dom2_sf"/>
</dbReference>
<dbReference type="Proteomes" id="UP001162164">
    <property type="component" value="Unassembled WGS sequence"/>
</dbReference>
<dbReference type="SUPFAM" id="SSF54211">
    <property type="entry name" value="Ribosomal protein S5 domain 2-like"/>
    <property type="match status" value="1"/>
</dbReference>
<evidence type="ECO:0000256" key="3">
    <source>
        <dbReference type="ARBA" id="ARBA00006678"/>
    </source>
</evidence>
<comment type="caution">
    <text evidence="10">The sequence shown here is derived from an EMBL/GenBank/DDBJ whole genome shotgun (WGS) entry which is preliminary data.</text>
</comment>
<protein>
    <recommendedName>
        <fullName evidence="9">Exoribonuclease phosphorolytic domain-containing protein</fullName>
    </recommendedName>
</protein>
<evidence type="ECO:0000259" key="9">
    <source>
        <dbReference type="Pfam" id="PF01138"/>
    </source>
</evidence>
<evidence type="ECO:0000313" key="11">
    <source>
        <dbReference type="Proteomes" id="UP001162164"/>
    </source>
</evidence>
<name>A0ABQ9JJA1_9CUCU</name>
<keyword evidence="11" id="KW-1185">Reference proteome</keyword>
<dbReference type="EMBL" id="JAPWTJ010000489">
    <property type="protein sequence ID" value="KAJ8977952.1"/>
    <property type="molecule type" value="Genomic_DNA"/>
</dbReference>
<dbReference type="SUPFAM" id="SSF55666">
    <property type="entry name" value="Ribonuclease PH domain 2-like"/>
    <property type="match status" value="1"/>
</dbReference>
<dbReference type="PANTHER" id="PTHR11953">
    <property type="entry name" value="EXOSOME COMPLEX COMPONENT"/>
    <property type="match status" value="1"/>
</dbReference>
<sequence>MPVDHKRINGPEETVPYSLFTKLNTKSLQQQFKEQVRDEKRSDNRLLLEHRKIFIKTGLVSQAKGSAYIEQGKTKVIVSVFDPREIPNRTDYSLKGEIYCEFKFATFSCTKRRLHQQDTEEKQYSALMKQALDSTVCRHEFPNFQVDIYAFVLHNDGSALSAAITAAGVALAHAGVPMYDLIVSATLGIQQNIKLLDPSVTEQWLCEMPVPLDGKVGNQGVIVMSMLQSHEQISQFYQVGNLSLEDITDSIKILENACKELIPLIQKHLVKHVLKTMKNKSEDK</sequence>
<accession>A0ABQ9JJA1</accession>
<organism evidence="10 11">
    <name type="scientific">Molorchus minor</name>
    <dbReference type="NCBI Taxonomy" id="1323400"/>
    <lineage>
        <taxon>Eukaryota</taxon>
        <taxon>Metazoa</taxon>
        <taxon>Ecdysozoa</taxon>
        <taxon>Arthropoda</taxon>
        <taxon>Hexapoda</taxon>
        <taxon>Insecta</taxon>
        <taxon>Pterygota</taxon>
        <taxon>Neoptera</taxon>
        <taxon>Endopterygota</taxon>
        <taxon>Coleoptera</taxon>
        <taxon>Polyphaga</taxon>
        <taxon>Cucujiformia</taxon>
        <taxon>Chrysomeloidea</taxon>
        <taxon>Cerambycidae</taxon>
        <taxon>Lamiinae</taxon>
        <taxon>Monochamini</taxon>
        <taxon>Molorchus</taxon>
    </lineage>
</organism>